<feature type="region of interest" description="Disordered" evidence="1">
    <location>
        <begin position="176"/>
        <end position="211"/>
    </location>
</feature>
<evidence type="ECO:0000256" key="1">
    <source>
        <dbReference type="SAM" id="MobiDB-lite"/>
    </source>
</evidence>
<accession>A6MAL8</accession>
<reference evidence="2" key="1">
    <citation type="journal article" date="2008" name="Fungal Genet. Biol.">
        <title>The evolution of transposon repeat-induced point mutation in the genome of Colletotrichum cereale: reconciling sex, recombination and homoplasy in an ''asexual" pathogen.</title>
        <authorList>
            <person name="Crouch J.A."/>
            <person name="Glasheen B.M."/>
            <person name="Giunta M.A."/>
            <person name="Clarke B.B."/>
            <person name="Hillman B.I."/>
        </authorList>
    </citation>
    <scope>NUCLEOTIDE SEQUENCE</scope>
    <source>
        <strain evidence="2">KS-20B-DGU</strain>
    </source>
</reference>
<sequence>QLQHCRYIAPGPRPPGLPTLALNSYRDDSETVSAVMGPYHPIQPSAASHMCLALPQWRKTTRRFDEYEPFCITRSQSSLTSRKSYRLLRPSPQQSRAISSPTLFTDTKYGARDQPRGSCGTKHDRFPEGNLWCPTTSPPERKRYTPRPRATGCRHPATGRRSAVERCDLWLPLGPLDGRRRPRLPDPTGPPVAGHVDGCHPGPTANRNSRG</sequence>
<proteinExistence type="evidence at transcript level"/>
<feature type="non-terminal residue" evidence="2">
    <location>
        <position position="1"/>
    </location>
</feature>
<organism evidence="2">
    <name type="scientific">Colletotrichum cereale</name>
    <dbReference type="NCBI Taxonomy" id="343994"/>
    <lineage>
        <taxon>Eukaryota</taxon>
        <taxon>Fungi</taxon>
        <taxon>Dikarya</taxon>
        <taxon>Ascomycota</taxon>
        <taxon>Pezizomycotina</taxon>
        <taxon>Sordariomycetes</taxon>
        <taxon>Hypocreomycetidae</taxon>
        <taxon>Glomerellales</taxon>
        <taxon>Glomerellaceae</taxon>
        <taxon>Colletotrichum</taxon>
        <taxon>Colletotrichum graminicola species complex</taxon>
    </lineage>
</organism>
<protein>
    <submittedName>
        <fullName evidence="2">Uncharacterized protein</fullName>
    </submittedName>
</protein>
<feature type="region of interest" description="Disordered" evidence="1">
    <location>
        <begin position="88"/>
        <end position="158"/>
    </location>
</feature>
<feature type="compositionally biased region" description="Basic and acidic residues" evidence="1">
    <location>
        <begin position="109"/>
        <end position="127"/>
    </location>
</feature>
<feature type="compositionally biased region" description="Polar residues" evidence="1">
    <location>
        <begin position="91"/>
        <end position="105"/>
    </location>
</feature>
<dbReference type="EMBL" id="DQ663110">
    <property type="protein sequence ID" value="ABR20279.1"/>
    <property type="molecule type" value="mRNA"/>
</dbReference>
<dbReference type="AlphaFoldDB" id="A6MAL8"/>
<evidence type="ECO:0000313" key="2">
    <source>
        <dbReference type="EMBL" id="ABR20279.1"/>
    </source>
</evidence>
<feature type="non-terminal residue" evidence="2">
    <location>
        <position position="211"/>
    </location>
</feature>
<name>A6MAL8_9PEZI</name>